<dbReference type="PANTHER" id="PTHR23023">
    <property type="entry name" value="DIMETHYLANILINE MONOOXYGENASE"/>
    <property type="match status" value="1"/>
</dbReference>
<comment type="caution">
    <text evidence="5">The sequence shown here is derived from an EMBL/GenBank/DDBJ whole genome shotgun (WGS) entry which is preliminary data.</text>
</comment>
<protein>
    <recommendedName>
        <fullName evidence="7">Thiol-specific monooxygenase</fullName>
    </recommendedName>
</protein>
<dbReference type="AlphaFoldDB" id="W9YPJ2"/>
<keyword evidence="4" id="KW-0560">Oxidoreductase</keyword>
<keyword evidence="3" id="KW-0274">FAD</keyword>
<evidence type="ECO:0000256" key="2">
    <source>
        <dbReference type="ARBA" id="ARBA00022630"/>
    </source>
</evidence>
<dbReference type="InterPro" id="IPR020946">
    <property type="entry name" value="Flavin_mOase-like"/>
</dbReference>
<dbReference type="GO" id="GO:0004499">
    <property type="term" value="F:N,N-dimethylaniline monooxygenase activity"/>
    <property type="evidence" value="ECO:0007669"/>
    <property type="project" value="InterPro"/>
</dbReference>
<dbReference type="GeneID" id="19164280"/>
<dbReference type="EMBL" id="AMGY01000001">
    <property type="protein sequence ID" value="EXJ91590.1"/>
    <property type="molecule type" value="Genomic_DNA"/>
</dbReference>
<comment type="similarity">
    <text evidence="1">Belongs to the FMO family.</text>
</comment>
<accession>W9YPJ2</accession>
<evidence type="ECO:0000256" key="4">
    <source>
        <dbReference type="ARBA" id="ARBA00023002"/>
    </source>
</evidence>
<dbReference type="OrthoDB" id="66881at2759"/>
<evidence type="ECO:0000313" key="5">
    <source>
        <dbReference type="EMBL" id="EXJ91590.1"/>
    </source>
</evidence>
<dbReference type="HOGENOM" id="CLU_006909_5_0_1"/>
<reference evidence="5 6" key="1">
    <citation type="submission" date="2013-03" db="EMBL/GenBank/DDBJ databases">
        <title>The Genome Sequence of Capronia epimyces CBS 606.96.</title>
        <authorList>
            <consortium name="The Broad Institute Genomics Platform"/>
            <person name="Cuomo C."/>
            <person name="de Hoog S."/>
            <person name="Gorbushina A."/>
            <person name="Walker B."/>
            <person name="Young S.K."/>
            <person name="Zeng Q."/>
            <person name="Gargeya S."/>
            <person name="Fitzgerald M."/>
            <person name="Haas B."/>
            <person name="Abouelleil A."/>
            <person name="Allen A.W."/>
            <person name="Alvarado L."/>
            <person name="Arachchi H.M."/>
            <person name="Berlin A.M."/>
            <person name="Chapman S.B."/>
            <person name="Gainer-Dewar J."/>
            <person name="Goldberg J."/>
            <person name="Griggs A."/>
            <person name="Gujja S."/>
            <person name="Hansen M."/>
            <person name="Howarth C."/>
            <person name="Imamovic A."/>
            <person name="Ireland A."/>
            <person name="Larimer J."/>
            <person name="McCowan C."/>
            <person name="Murphy C."/>
            <person name="Pearson M."/>
            <person name="Poon T.W."/>
            <person name="Priest M."/>
            <person name="Roberts A."/>
            <person name="Saif S."/>
            <person name="Shea T."/>
            <person name="Sisk P."/>
            <person name="Sykes S."/>
            <person name="Wortman J."/>
            <person name="Nusbaum C."/>
            <person name="Birren B."/>
        </authorList>
    </citation>
    <scope>NUCLEOTIDE SEQUENCE [LARGE SCALE GENOMIC DNA]</scope>
    <source>
        <strain evidence="5 6">CBS 606.96</strain>
    </source>
</reference>
<evidence type="ECO:0008006" key="7">
    <source>
        <dbReference type="Google" id="ProtNLM"/>
    </source>
</evidence>
<dbReference type="SUPFAM" id="SSF51905">
    <property type="entry name" value="FAD/NAD(P)-binding domain"/>
    <property type="match status" value="2"/>
</dbReference>
<sequence length="502" mass="56277">MGDSDRGHGPRPLVSRIAIIGAGPVGVASAKYLLAEKAFDTIDIYEQRDGVGGVWNLSEPTRSKKVPIPQLDPFYGQRGSGSESESLELESPLYEDLFTNVPKQLMAYSDRPFAEEDSLFPSRQAVLRYLNQYADDVRHLIRFHTAVRDVRLHSDQKSGREHWSLLAEDLRTKQTISRDYDAIVVANGHYTVPYVPDIKGVAAWHAAYPHSIIHSKAYRRPDGFKGKKVIVIGNSASGLDIASQIGQHSKGPVLLSSRSPSAFGPVAPSELREEVDELVEFLPKNVADRAVRFKSGRIEKDVDAVVFATGYLYSYPFLSTLSPPLVTDGLRTRGVYQHLFDIEHPTLAFPVINLKIIPFPLAQNQAAVIARAWSGRLDLPPTAEMRQWELDLLKETGDGRPFHTKRFPGDAAQINELYAWAETARRRRGLDNDGIGKPPTRWDERQVWIRAKLPDIRAAYASRGADRIKVRTVEELGFDFDRWRTKASGGDLDLFRQTKAKL</sequence>
<dbReference type="InterPro" id="IPR036188">
    <property type="entry name" value="FAD/NAD-bd_sf"/>
</dbReference>
<gene>
    <name evidence="5" type="ORF">A1O3_00138</name>
</gene>
<dbReference type="Proteomes" id="UP000019478">
    <property type="component" value="Unassembled WGS sequence"/>
</dbReference>
<name>W9YPJ2_9EURO</name>
<organism evidence="5 6">
    <name type="scientific">Capronia epimyces CBS 606.96</name>
    <dbReference type="NCBI Taxonomy" id="1182542"/>
    <lineage>
        <taxon>Eukaryota</taxon>
        <taxon>Fungi</taxon>
        <taxon>Dikarya</taxon>
        <taxon>Ascomycota</taxon>
        <taxon>Pezizomycotina</taxon>
        <taxon>Eurotiomycetes</taxon>
        <taxon>Chaetothyriomycetidae</taxon>
        <taxon>Chaetothyriales</taxon>
        <taxon>Herpotrichiellaceae</taxon>
        <taxon>Capronia</taxon>
    </lineage>
</organism>
<dbReference type="GO" id="GO:0050661">
    <property type="term" value="F:NADP binding"/>
    <property type="evidence" value="ECO:0007669"/>
    <property type="project" value="InterPro"/>
</dbReference>
<evidence type="ECO:0000256" key="1">
    <source>
        <dbReference type="ARBA" id="ARBA00009183"/>
    </source>
</evidence>
<dbReference type="Pfam" id="PF00743">
    <property type="entry name" value="FMO-like"/>
    <property type="match status" value="2"/>
</dbReference>
<dbReference type="GO" id="GO:0050660">
    <property type="term" value="F:flavin adenine dinucleotide binding"/>
    <property type="evidence" value="ECO:0007669"/>
    <property type="project" value="InterPro"/>
</dbReference>
<dbReference type="RefSeq" id="XP_007728480.1">
    <property type="nucleotide sequence ID" value="XM_007730290.1"/>
</dbReference>
<evidence type="ECO:0000313" key="6">
    <source>
        <dbReference type="Proteomes" id="UP000019478"/>
    </source>
</evidence>
<keyword evidence="6" id="KW-1185">Reference proteome</keyword>
<evidence type="ECO:0000256" key="3">
    <source>
        <dbReference type="ARBA" id="ARBA00022827"/>
    </source>
</evidence>
<dbReference type="InterPro" id="IPR050346">
    <property type="entry name" value="FMO-like"/>
</dbReference>
<dbReference type="eggNOG" id="KOG1399">
    <property type="taxonomic scope" value="Eukaryota"/>
</dbReference>
<keyword evidence="2" id="KW-0285">Flavoprotein</keyword>
<proteinExistence type="inferred from homology"/>
<dbReference type="Gene3D" id="3.50.50.60">
    <property type="entry name" value="FAD/NAD(P)-binding domain"/>
    <property type="match status" value="2"/>
</dbReference>
<dbReference type="PRINTS" id="PR00419">
    <property type="entry name" value="ADXRDTASE"/>
</dbReference>